<evidence type="ECO:0000256" key="4">
    <source>
        <dbReference type="ARBA" id="ARBA00022679"/>
    </source>
</evidence>
<keyword evidence="3" id="KW-0597">Phosphoprotein</keyword>
<dbReference type="Pfam" id="PF00512">
    <property type="entry name" value="HisKA"/>
    <property type="match status" value="1"/>
</dbReference>
<dbReference type="GO" id="GO:0000155">
    <property type="term" value="F:phosphorelay sensor kinase activity"/>
    <property type="evidence" value="ECO:0007669"/>
    <property type="project" value="InterPro"/>
</dbReference>
<dbReference type="NCBIfam" id="TIGR00229">
    <property type="entry name" value="sensory_box"/>
    <property type="match status" value="1"/>
</dbReference>
<dbReference type="Proteomes" id="UP001149009">
    <property type="component" value="Unassembled WGS sequence"/>
</dbReference>
<evidence type="ECO:0000256" key="5">
    <source>
        <dbReference type="ARBA" id="ARBA00022777"/>
    </source>
</evidence>
<organism evidence="9 10">
    <name type="scientific">Chelativorans petroleitrophicus</name>
    <dbReference type="NCBI Taxonomy" id="2975484"/>
    <lineage>
        <taxon>Bacteria</taxon>
        <taxon>Pseudomonadati</taxon>
        <taxon>Pseudomonadota</taxon>
        <taxon>Alphaproteobacteria</taxon>
        <taxon>Hyphomicrobiales</taxon>
        <taxon>Phyllobacteriaceae</taxon>
        <taxon>Chelativorans</taxon>
    </lineage>
</organism>
<feature type="compositionally biased region" description="Basic and acidic residues" evidence="6">
    <location>
        <begin position="470"/>
        <end position="479"/>
    </location>
</feature>
<feature type="compositionally biased region" description="Low complexity" evidence="6">
    <location>
        <begin position="231"/>
        <end position="263"/>
    </location>
</feature>
<dbReference type="PROSITE" id="PS50112">
    <property type="entry name" value="PAS"/>
    <property type="match status" value="1"/>
</dbReference>
<feature type="compositionally biased region" description="Polar residues" evidence="6">
    <location>
        <begin position="523"/>
        <end position="537"/>
    </location>
</feature>
<feature type="domain" description="Histidine kinase" evidence="7">
    <location>
        <begin position="925"/>
        <end position="1146"/>
    </location>
</feature>
<feature type="region of interest" description="Disordered" evidence="6">
    <location>
        <begin position="470"/>
        <end position="489"/>
    </location>
</feature>
<dbReference type="Pfam" id="PF02518">
    <property type="entry name" value="HATPase_c"/>
    <property type="match status" value="1"/>
</dbReference>
<dbReference type="SUPFAM" id="SSF55785">
    <property type="entry name" value="PYP-like sensor domain (PAS domain)"/>
    <property type="match status" value="2"/>
</dbReference>
<feature type="compositionally biased region" description="Basic and acidic residues" evidence="6">
    <location>
        <begin position="503"/>
        <end position="517"/>
    </location>
</feature>
<dbReference type="InterPro" id="IPR005467">
    <property type="entry name" value="His_kinase_dom"/>
</dbReference>
<keyword evidence="5" id="KW-0418">Kinase</keyword>
<dbReference type="EMBL" id="JAODNV010000007">
    <property type="protein sequence ID" value="MCT8989911.1"/>
    <property type="molecule type" value="Genomic_DNA"/>
</dbReference>
<feature type="region of interest" description="Disordered" evidence="6">
    <location>
        <begin position="417"/>
        <end position="450"/>
    </location>
</feature>
<dbReference type="PANTHER" id="PTHR43047:SF72">
    <property type="entry name" value="OSMOSENSING HISTIDINE PROTEIN KINASE SLN1"/>
    <property type="match status" value="1"/>
</dbReference>
<dbReference type="InterPro" id="IPR013767">
    <property type="entry name" value="PAS_fold"/>
</dbReference>
<evidence type="ECO:0000256" key="3">
    <source>
        <dbReference type="ARBA" id="ARBA00022553"/>
    </source>
</evidence>
<dbReference type="InterPro" id="IPR004358">
    <property type="entry name" value="Sig_transdc_His_kin-like_C"/>
</dbReference>
<dbReference type="SUPFAM" id="SSF55874">
    <property type="entry name" value="ATPase domain of HSP90 chaperone/DNA topoisomerase II/histidine kinase"/>
    <property type="match status" value="1"/>
</dbReference>
<dbReference type="EC" id="2.7.13.3" evidence="2"/>
<evidence type="ECO:0000256" key="6">
    <source>
        <dbReference type="SAM" id="MobiDB-lite"/>
    </source>
</evidence>
<dbReference type="GO" id="GO:0009927">
    <property type="term" value="F:histidine phosphotransfer kinase activity"/>
    <property type="evidence" value="ECO:0007669"/>
    <property type="project" value="TreeGrafter"/>
</dbReference>
<dbReference type="SMART" id="SM00388">
    <property type="entry name" value="HisKA"/>
    <property type="match status" value="1"/>
</dbReference>
<dbReference type="Gene3D" id="3.30.450.20">
    <property type="entry name" value="PAS domain"/>
    <property type="match status" value="2"/>
</dbReference>
<keyword evidence="4" id="KW-0808">Transferase</keyword>
<dbReference type="Pfam" id="PF13188">
    <property type="entry name" value="PAS_8"/>
    <property type="match status" value="1"/>
</dbReference>
<reference evidence="9" key="1">
    <citation type="submission" date="2022-08" db="EMBL/GenBank/DDBJ databases">
        <title>Chelativorans sichuanense sp. nov., a paraffin oil-degrading bacterium isolated from a mixture of oil-based drill cuttings and paddy soil.</title>
        <authorList>
            <person name="Yu J."/>
            <person name="Liu H."/>
            <person name="Chen Q."/>
        </authorList>
    </citation>
    <scope>NUCLEOTIDE SEQUENCE</scope>
    <source>
        <strain evidence="9">SCAU 2101</strain>
    </source>
</reference>
<dbReference type="InterPro" id="IPR036097">
    <property type="entry name" value="HisK_dim/P_sf"/>
</dbReference>
<comment type="caution">
    <text evidence="9">The sequence shown here is derived from an EMBL/GenBank/DDBJ whole genome shotgun (WGS) entry which is preliminary data.</text>
</comment>
<dbReference type="InterPro" id="IPR003661">
    <property type="entry name" value="HisK_dim/P_dom"/>
</dbReference>
<comment type="catalytic activity">
    <reaction evidence="1">
        <text>ATP + protein L-histidine = ADP + protein N-phospho-L-histidine.</text>
        <dbReference type="EC" id="2.7.13.3"/>
    </reaction>
</comment>
<dbReference type="CDD" id="cd00130">
    <property type="entry name" value="PAS"/>
    <property type="match status" value="2"/>
</dbReference>
<keyword evidence="10" id="KW-1185">Reference proteome</keyword>
<dbReference type="InterPro" id="IPR035965">
    <property type="entry name" value="PAS-like_dom_sf"/>
</dbReference>
<dbReference type="SMART" id="SM00091">
    <property type="entry name" value="PAS"/>
    <property type="match status" value="3"/>
</dbReference>
<evidence type="ECO:0000313" key="10">
    <source>
        <dbReference type="Proteomes" id="UP001149009"/>
    </source>
</evidence>
<feature type="region of interest" description="Disordered" evidence="6">
    <location>
        <begin position="503"/>
        <end position="630"/>
    </location>
</feature>
<accession>A0A9X2X854</accession>
<evidence type="ECO:0000259" key="7">
    <source>
        <dbReference type="PROSITE" id="PS50109"/>
    </source>
</evidence>
<dbReference type="Gene3D" id="1.10.287.130">
    <property type="match status" value="1"/>
</dbReference>
<dbReference type="Gene3D" id="3.30.565.10">
    <property type="entry name" value="Histidine kinase-like ATPase, C-terminal domain"/>
    <property type="match status" value="1"/>
</dbReference>
<evidence type="ECO:0000313" key="9">
    <source>
        <dbReference type="EMBL" id="MCT8989911.1"/>
    </source>
</evidence>
<dbReference type="GO" id="GO:0006355">
    <property type="term" value="P:regulation of DNA-templated transcription"/>
    <property type="evidence" value="ECO:0007669"/>
    <property type="project" value="InterPro"/>
</dbReference>
<gene>
    <name evidence="9" type="ORF">NYR54_06335</name>
</gene>
<dbReference type="InterPro" id="IPR000014">
    <property type="entry name" value="PAS"/>
</dbReference>
<evidence type="ECO:0000256" key="1">
    <source>
        <dbReference type="ARBA" id="ARBA00000085"/>
    </source>
</evidence>
<feature type="compositionally biased region" description="Basic and acidic residues" evidence="6">
    <location>
        <begin position="553"/>
        <end position="565"/>
    </location>
</feature>
<dbReference type="InterPro" id="IPR003594">
    <property type="entry name" value="HATPase_dom"/>
</dbReference>
<dbReference type="SUPFAM" id="SSF47384">
    <property type="entry name" value="Homodimeric domain of signal transducing histidine kinase"/>
    <property type="match status" value="1"/>
</dbReference>
<proteinExistence type="predicted"/>
<dbReference type="Pfam" id="PF00989">
    <property type="entry name" value="PAS"/>
    <property type="match status" value="1"/>
</dbReference>
<name>A0A9X2X854_9HYPH</name>
<dbReference type="CDD" id="cd00082">
    <property type="entry name" value="HisKA"/>
    <property type="match status" value="1"/>
</dbReference>
<dbReference type="AlphaFoldDB" id="A0A9X2X854"/>
<sequence length="1150" mass="122567">MASASYPFLDIVVLDEVRERFASGEALAVLSCGLDEILWANGAGAAWFGYPDVEAAIGAKPRLPAAALRQIAAAPGFPDIGRDRPMAMRITSGVKSRIVSLTASAITLPSGERALLLALPAPENEAAEQAHHIVSGFDGPGHFAALVEADGTVAAASDGFETLGIAAGTLEGLVRDVREEDDRLVKKLIETAGGRKLPAGIARLTDAPARHLLVVVDDSGATASVETEPGRPTQQAVTAPAAQPMQAVTPPAAAMPPARTGAPEGATKEATQSDAALQEKAPPFPPTVRFSWRTDAEGRFSALSEEFAEAMGKPAADIIGRSFREVSNAFGLDPDGDIARLLERRDTWSGRTVLWPLSGTNLKVPVDLAALPVYGRDRTFEGFRGFGIARLGEAEVDPEAVGKVLVTPEPEPAEALGHQEEAEQQEQEEAAPQSDSGEQVPTPESDPFQGEKPAILLSETEEHQRSVKIIRLDEHRENGRSGLSSSERSAFREIGERLRQANEALARAEKEGKRPAHDVPAAGNTNEPVTTQPQEATSAAAPAGGEPEQTAHGAEKKRAEAREPLALESGKQEAPSAPAGDPTETGSASPSIPPQAKGAAEEQLAEDLASEASVADTAEPEAASPEGGELRKEILAPRMAQSDEAEKLAFSRHPNIVPSAFFLPKQDTGVETARALLASLPLPVLVHSGDRLHYANREFLRLVGYKDLAALEAAGGIGALFEEPSQPGEAPHGNVSLRTAEGERLPVEAYLQSIAWEGGKALMLALRPASAPAERISELEARLTEMNAILDTATDGIVVIAQDGTIRSINRPAEALFGFDAEHVTGRPFTSLFAIESQRTVEEYLAALSDNGVASVLNDGRQVIGREAQGRFIPLFITIGRLPGGKGHCAVLRDITHWKRAEEELTQARAQAERASSQKSEFLARVSHEIRTPLNAIIGFSELMVDEKFGPIGNDRYRDYLRDINRSGNHVLELVNDLLDISKIEAGQQEMSYEAVSLNDTLSQVVAMMQPQANSERVIIRSSLASRLPEVVADSRSVRQIAINLLSNAVRYTPAGGQVIVSTAYEKDGSVALRVRDTGVGMSSAEIDEALKPFRQINTLRRKRGDGTGLGLPLTRAMVEANRAQFSISSTPGEGTLVEVIFPPTRVLAD</sequence>
<dbReference type="SMART" id="SM00387">
    <property type="entry name" value="HATPase_c"/>
    <property type="match status" value="1"/>
</dbReference>
<dbReference type="RefSeq" id="WP_261514770.1">
    <property type="nucleotide sequence ID" value="NZ_JAODNV010000007.1"/>
</dbReference>
<feature type="domain" description="PAS" evidence="8">
    <location>
        <begin position="782"/>
        <end position="852"/>
    </location>
</feature>
<evidence type="ECO:0000256" key="2">
    <source>
        <dbReference type="ARBA" id="ARBA00012438"/>
    </source>
</evidence>
<evidence type="ECO:0000259" key="8">
    <source>
        <dbReference type="PROSITE" id="PS50112"/>
    </source>
</evidence>
<dbReference type="InterPro" id="IPR036890">
    <property type="entry name" value="HATPase_C_sf"/>
</dbReference>
<dbReference type="PANTHER" id="PTHR43047">
    <property type="entry name" value="TWO-COMPONENT HISTIDINE PROTEIN KINASE"/>
    <property type="match status" value="1"/>
</dbReference>
<protein>
    <recommendedName>
        <fullName evidence="2">histidine kinase</fullName>
        <ecNumber evidence="2">2.7.13.3</ecNumber>
    </recommendedName>
</protein>
<dbReference type="PROSITE" id="PS50109">
    <property type="entry name" value="HIS_KIN"/>
    <property type="match status" value="1"/>
</dbReference>
<dbReference type="GO" id="GO:0005886">
    <property type="term" value="C:plasma membrane"/>
    <property type="evidence" value="ECO:0007669"/>
    <property type="project" value="TreeGrafter"/>
</dbReference>
<feature type="region of interest" description="Disordered" evidence="6">
    <location>
        <begin position="222"/>
        <end position="289"/>
    </location>
</feature>
<dbReference type="PRINTS" id="PR00344">
    <property type="entry name" value="BCTRLSENSOR"/>
</dbReference>